<proteinExistence type="predicted"/>
<dbReference type="AlphaFoldDB" id="E6QCA6"/>
<reference evidence="1" key="1">
    <citation type="submission" date="2009-10" db="EMBL/GenBank/DDBJ databases">
        <title>Diversity of trophic interactions inside an arsenic-rich microbial ecosystem.</title>
        <authorList>
            <person name="Bertin P.N."/>
            <person name="Heinrich-Salmeron A."/>
            <person name="Pelletier E."/>
            <person name="Goulhen-Chollet F."/>
            <person name="Arsene-Ploetze F."/>
            <person name="Gallien S."/>
            <person name="Calteau A."/>
            <person name="Vallenet D."/>
            <person name="Casiot C."/>
            <person name="Chane-Woon-Ming B."/>
            <person name="Giloteaux L."/>
            <person name="Barakat M."/>
            <person name="Bonnefoy V."/>
            <person name="Bruneel O."/>
            <person name="Chandler M."/>
            <person name="Cleiss J."/>
            <person name="Duran R."/>
            <person name="Elbaz-Poulichet F."/>
            <person name="Fonknechten N."/>
            <person name="Lauga B."/>
            <person name="Mornico D."/>
            <person name="Ortet P."/>
            <person name="Schaeffer C."/>
            <person name="Siguier P."/>
            <person name="Alexander Thil Smith A."/>
            <person name="Van Dorsselaer A."/>
            <person name="Weissenbach J."/>
            <person name="Medigue C."/>
            <person name="Le Paslier D."/>
        </authorList>
    </citation>
    <scope>NUCLEOTIDE SEQUENCE</scope>
</reference>
<name>E6QCA6_9ZZZZ</name>
<comment type="caution">
    <text evidence="1">The sequence shown here is derived from an EMBL/GenBank/DDBJ whole genome shotgun (WGS) entry which is preliminary data.</text>
</comment>
<gene>
    <name evidence="1" type="ORF">CARN5_1702</name>
</gene>
<protein>
    <submittedName>
        <fullName evidence="1">Uncharacterized protein</fullName>
    </submittedName>
</protein>
<evidence type="ECO:0000313" key="1">
    <source>
        <dbReference type="EMBL" id="CBI04832.1"/>
    </source>
</evidence>
<sequence>MGKEARINAEKRHRTAEAVERWCKDVANIPFYSVDECFAEIRRVANNPELHHSPSPEILSAICKRTVPLVTFLLSANGINILDNARSVHLEVIAIGVCDGISAALWPDFPTTYSRDELRFVILGGLLGRPMVDLHEIDRRNRYIGTMVKVYQSAYNLFEAMH</sequence>
<dbReference type="EMBL" id="CABP01000085">
    <property type="protein sequence ID" value="CBI04832.1"/>
    <property type="molecule type" value="Genomic_DNA"/>
</dbReference>
<accession>E6QCA6</accession>
<organism evidence="1">
    <name type="scientific">mine drainage metagenome</name>
    <dbReference type="NCBI Taxonomy" id="410659"/>
    <lineage>
        <taxon>unclassified sequences</taxon>
        <taxon>metagenomes</taxon>
        <taxon>ecological metagenomes</taxon>
    </lineage>
</organism>